<dbReference type="PROSITE" id="PS00189">
    <property type="entry name" value="LIPOYL"/>
    <property type="match status" value="1"/>
</dbReference>
<dbReference type="SUPFAM" id="SSF51230">
    <property type="entry name" value="Single hybrid motif"/>
    <property type="match status" value="1"/>
</dbReference>
<comment type="cofactor">
    <cofactor evidence="1">
        <name>(R)-lipoate</name>
        <dbReference type="ChEBI" id="CHEBI:83088"/>
    </cofactor>
</comment>
<evidence type="ECO:0000259" key="15">
    <source>
        <dbReference type="PROSITE" id="PS50968"/>
    </source>
</evidence>
<dbReference type="InterPro" id="IPR001078">
    <property type="entry name" value="2-oxoacid_DH_actylTfrase"/>
</dbReference>
<dbReference type="OrthoDB" id="5391403at2759"/>
<dbReference type="InterPro" id="IPR023213">
    <property type="entry name" value="CAT-like_dom_sf"/>
</dbReference>
<dbReference type="Pfam" id="PF00364">
    <property type="entry name" value="Biotin_lipoyl"/>
    <property type="match status" value="1"/>
</dbReference>
<protein>
    <recommendedName>
        <fullName evidence="5">Dihydrolipoyllysine-residue succinyltransferase component of 2-oxoglutarate dehydrogenase complex, mitochondrial</fullName>
        <ecNumber evidence="4">2.3.1.61</ecNumber>
    </recommendedName>
    <alternativeName>
        <fullName evidence="12">2-oxoglutarate dehydrogenase complex component E2</fullName>
    </alternativeName>
    <alternativeName>
        <fullName evidence="11">E2K</fullName>
    </alternativeName>
</protein>
<evidence type="ECO:0000256" key="10">
    <source>
        <dbReference type="ARBA" id="ARBA00023315"/>
    </source>
</evidence>
<dbReference type="Gene3D" id="3.30.559.10">
    <property type="entry name" value="Chloramphenicol acetyltransferase-like domain"/>
    <property type="match status" value="1"/>
</dbReference>
<reference evidence="17" key="1">
    <citation type="submission" date="2025-08" db="UniProtKB">
        <authorList>
            <consortium name="RefSeq"/>
        </authorList>
    </citation>
    <scope>IDENTIFICATION</scope>
    <source>
        <tissue evidence="17">Thorax and Abdomen</tissue>
    </source>
</reference>
<dbReference type="GO" id="GO:0033512">
    <property type="term" value="P:L-lysine catabolic process to acetyl-CoA via saccharopine"/>
    <property type="evidence" value="ECO:0007669"/>
    <property type="project" value="UniProtKB-UniPathway"/>
</dbReference>
<dbReference type="EC" id="2.3.1.61" evidence="4"/>
<dbReference type="InterPro" id="IPR003016">
    <property type="entry name" value="2-oxoA_DH_lipoyl-BS"/>
</dbReference>
<dbReference type="PANTHER" id="PTHR43416">
    <property type="entry name" value="DIHYDROLIPOYLLYSINE-RESIDUE SUCCINYLTRANSFERASE COMPONENT OF 2-OXOGLUTARATE DEHYDROGENASE COMPLEX, MITOCHONDRIAL-RELATED"/>
    <property type="match status" value="1"/>
</dbReference>
<proteinExistence type="inferred from homology"/>
<keyword evidence="9" id="KW-0809">Transit peptide</keyword>
<comment type="similarity">
    <text evidence="3">Belongs to the 2-oxoacid dehydrogenase family.</text>
</comment>
<comment type="function">
    <text evidence="13">Dihydrolipoamide succinyltransferase (E2) component of the 2-oxoglutarate dehydrogenase complex. The 2-oxoglutarate dehydrogenase complex catalyzes the overall conversion of 2-oxoglutarate to succinyl-CoA and CO(2). The 2-oxoglutarate dehydrogenase complex is mainly active in the mitochondrion. A fraction of the 2-oxoglutarate dehydrogenase complex also localizes in the nucleus and is required for lysine succinylation of histones: associates with KAT2A on chromatin and provides succinyl-CoA to histone succinyltransferase KAT2A.</text>
</comment>
<dbReference type="NCBIfam" id="NF004309">
    <property type="entry name" value="PRK05704.1"/>
    <property type="match status" value="1"/>
</dbReference>
<feature type="region of interest" description="Disordered" evidence="14">
    <location>
        <begin position="165"/>
        <end position="233"/>
    </location>
</feature>
<feature type="compositionally biased region" description="Pro residues" evidence="14">
    <location>
        <begin position="197"/>
        <end position="228"/>
    </location>
</feature>
<dbReference type="NCBIfam" id="TIGR01347">
    <property type="entry name" value="sucB"/>
    <property type="match status" value="1"/>
</dbReference>
<dbReference type="AlphaFoldDB" id="A0A6J0BD90"/>
<dbReference type="GO" id="GO:0006099">
    <property type="term" value="P:tricarboxylic acid cycle"/>
    <property type="evidence" value="ECO:0007669"/>
    <property type="project" value="UniProtKB-KW"/>
</dbReference>
<dbReference type="SUPFAM" id="SSF52777">
    <property type="entry name" value="CoA-dependent acyltransferases"/>
    <property type="match status" value="1"/>
</dbReference>
<dbReference type="InParanoid" id="A0A6J0BD90"/>
<dbReference type="GeneID" id="107219214"/>
<evidence type="ECO:0000256" key="14">
    <source>
        <dbReference type="SAM" id="MobiDB-lite"/>
    </source>
</evidence>
<evidence type="ECO:0000256" key="13">
    <source>
        <dbReference type="ARBA" id="ARBA00046046"/>
    </source>
</evidence>
<dbReference type="GO" id="GO:0005739">
    <property type="term" value="C:mitochondrion"/>
    <property type="evidence" value="ECO:0007669"/>
    <property type="project" value="UniProtKB-SubCell"/>
</dbReference>
<evidence type="ECO:0000256" key="5">
    <source>
        <dbReference type="ARBA" id="ARBA00020294"/>
    </source>
</evidence>
<dbReference type="Gene3D" id="2.40.50.100">
    <property type="match status" value="1"/>
</dbReference>
<dbReference type="FunCoup" id="A0A6J0BD90">
    <property type="interactions" value="1803"/>
</dbReference>
<evidence type="ECO:0000313" key="17">
    <source>
        <dbReference type="RefSeq" id="XP_015512854.2"/>
    </source>
</evidence>
<dbReference type="GO" id="GO:0004149">
    <property type="term" value="F:dihydrolipoyllysine-residue succinyltransferase activity"/>
    <property type="evidence" value="ECO:0007669"/>
    <property type="project" value="UniProtKB-EC"/>
</dbReference>
<keyword evidence="7" id="KW-0808">Transferase</keyword>
<evidence type="ECO:0000256" key="7">
    <source>
        <dbReference type="ARBA" id="ARBA00022679"/>
    </source>
</evidence>
<evidence type="ECO:0000313" key="16">
    <source>
        <dbReference type="Proteomes" id="UP000829291"/>
    </source>
</evidence>
<evidence type="ECO:0000256" key="2">
    <source>
        <dbReference type="ARBA" id="ARBA00005145"/>
    </source>
</evidence>
<dbReference type="PANTHER" id="PTHR43416:SF5">
    <property type="entry name" value="DIHYDROLIPOYLLYSINE-RESIDUE SUCCINYLTRANSFERASE COMPONENT OF 2-OXOGLUTARATE DEHYDROGENASE COMPLEX, MITOCHONDRIAL"/>
    <property type="match status" value="1"/>
</dbReference>
<evidence type="ECO:0000256" key="11">
    <source>
        <dbReference type="ARBA" id="ARBA00031331"/>
    </source>
</evidence>
<evidence type="ECO:0000256" key="3">
    <source>
        <dbReference type="ARBA" id="ARBA00007317"/>
    </source>
</evidence>
<keyword evidence="8" id="KW-0450">Lipoyl</keyword>
<evidence type="ECO:0000256" key="4">
    <source>
        <dbReference type="ARBA" id="ARBA00012945"/>
    </source>
</evidence>
<dbReference type="PRINTS" id="PR01217">
    <property type="entry name" value="PRICHEXTENSN"/>
</dbReference>
<dbReference type="KEGG" id="nlo:107219214"/>
<dbReference type="RefSeq" id="XP_015512854.2">
    <property type="nucleotide sequence ID" value="XM_015657368.2"/>
</dbReference>
<keyword evidence="6" id="KW-0816">Tricarboxylic acid cycle</keyword>
<dbReference type="Proteomes" id="UP000829291">
    <property type="component" value="Chromosome 7"/>
</dbReference>
<dbReference type="UniPathway" id="UPA00868">
    <property type="reaction ID" value="UER00840"/>
</dbReference>
<dbReference type="GO" id="GO:0045252">
    <property type="term" value="C:oxoglutarate dehydrogenase complex"/>
    <property type="evidence" value="ECO:0007669"/>
    <property type="project" value="InterPro"/>
</dbReference>
<dbReference type="InterPro" id="IPR000089">
    <property type="entry name" value="Biotin_lipoyl"/>
</dbReference>
<feature type="compositionally biased region" description="Pro residues" evidence="14">
    <location>
        <begin position="179"/>
        <end position="190"/>
    </location>
</feature>
<name>A0A6J0BD90_NEOLC</name>
<evidence type="ECO:0000256" key="8">
    <source>
        <dbReference type="ARBA" id="ARBA00022823"/>
    </source>
</evidence>
<keyword evidence="16" id="KW-1185">Reference proteome</keyword>
<dbReference type="InterPro" id="IPR050537">
    <property type="entry name" value="2-oxoacid_dehydrogenase"/>
</dbReference>
<accession>A0A6J0BD90</accession>
<dbReference type="Pfam" id="PF00198">
    <property type="entry name" value="2-oxoacid_dh"/>
    <property type="match status" value="1"/>
</dbReference>
<evidence type="ECO:0000256" key="9">
    <source>
        <dbReference type="ARBA" id="ARBA00022946"/>
    </source>
</evidence>
<dbReference type="CDD" id="cd06849">
    <property type="entry name" value="lipoyl_domain"/>
    <property type="match status" value="1"/>
</dbReference>
<dbReference type="InterPro" id="IPR011053">
    <property type="entry name" value="Single_hybrid_motif"/>
</dbReference>
<evidence type="ECO:0000256" key="6">
    <source>
        <dbReference type="ARBA" id="ARBA00022532"/>
    </source>
</evidence>
<evidence type="ECO:0000256" key="12">
    <source>
        <dbReference type="ARBA" id="ARBA00032406"/>
    </source>
</evidence>
<dbReference type="InterPro" id="IPR006255">
    <property type="entry name" value="SucB"/>
</dbReference>
<evidence type="ECO:0000256" key="1">
    <source>
        <dbReference type="ARBA" id="ARBA00001938"/>
    </source>
</evidence>
<keyword evidence="10" id="KW-0012">Acyltransferase</keyword>
<gene>
    <name evidence="17" type="primary">LOC107219214</name>
</gene>
<organism evidence="17">
    <name type="scientific">Neodiprion lecontei</name>
    <name type="common">Redheaded pine sawfly</name>
    <dbReference type="NCBI Taxonomy" id="441921"/>
    <lineage>
        <taxon>Eukaryota</taxon>
        <taxon>Metazoa</taxon>
        <taxon>Ecdysozoa</taxon>
        <taxon>Arthropoda</taxon>
        <taxon>Hexapoda</taxon>
        <taxon>Insecta</taxon>
        <taxon>Pterygota</taxon>
        <taxon>Neoptera</taxon>
        <taxon>Endopterygota</taxon>
        <taxon>Hymenoptera</taxon>
        <taxon>Tenthredinoidea</taxon>
        <taxon>Diprionidae</taxon>
        <taxon>Diprioninae</taxon>
        <taxon>Neodiprion</taxon>
    </lineage>
</organism>
<dbReference type="PROSITE" id="PS50968">
    <property type="entry name" value="BIOTINYL_LIPOYL"/>
    <property type="match status" value="1"/>
</dbReference>
<feature type="domain" description="Lipoyl-binding" evidence="15">
    <location>
        <begin position="87"/>
        <end position="161"/>
    </location>
</feature>
<sequence>MAGAMLSNYSRCVPRALFRIVSSPTTNARAARSLHQRRGKGRVLAAISGEQQFLEGTKAAVCTKNNFNQHWKTHVRHIRSTSSLWELKDVTVPPFAESVSEGDVRWDKKAGDQVKEDDVLCEIETDKTSVPVPTPVSGVIKEIFAKDGDTVKAGQKLCSIDVGASGGAAPAAAKADAPKPTPPPPPPPSPAAAAPKPAAPTPQPTQVTPPPPPPKPTTPPASRPPTPQAPTASMPVAAIKHAQSLEGARVQLPPEDYSREIIGTRTEQRVKMNRMRLRIAERLKDAQNTNAMLTTFNEIDMSQIMEFRKANQEMFMKKYGLKLGFMSAFIAASSYALKDQPVLNAVIDGNEIVYRDFVDISVAVATPKGLVVPVLRSVENKNFAEIEIALAALGDKAKKGKISVEDMDGGTFTISNGGVFGSLMGTPIINPPQSAILGMHGVFDRPIAVKGQVVIRPMMYIALTYDHRLIDGREAVMFLRKIKNAVEDPRVILAGL</sequence>
<comment type="pathway">
    <text evidence="2">Amino-acid degradation; L-lysine degradation via saccharopine pathway; glutaryl-CoA from L-lysine: step 6/6.</text>
</comment>